<name>A0ACC1CJM3_9NEOP</name>
<proteinExistence type="predicted"/>
<evidence type="ECO:0000313" key="2">
    <source>
        <dbReference type="Proteomes" id="UP000824533"/>
    </source>
</evidence>
<gene>
    <name evidence="1" type="ORF">K1T71_012543</name>
</gene>
<keyword evidence="2" id="KW-1185">Reference proteome</keyword>
<organism evidence="1 2">
    <name type="scientific">Dendrolimus kikuchii</name>
    <dbReference type="NCBI Taxonomy" id="765133"/>
    <lineage>
        <taxon>Eukaryota</taxon>
        <taxon>Metazoa</taxon>
        <taxon>Ecdysozoa</taxon>
        <taxon>Arthropoda</taxon>
        <taxon>Hexapoda</taxon>
        <taxon>Insecta</taxon>
        <taxon>Pterygota</taxon>
        <taxon>Neoptera</taxon>
        <taxon>Endopterygota</taxon>
        <taxon>Lepidoptera</taxon>
        <taxon>Glossata</taxon>
        <taxon>Ditrysia</taxon>
        <taxon>Bombycoidea</taxon>
        <taxon>Lasiocampidae</taxon>
        <taxon>Dendrolimus</taxon>
    </lineage>
</organism>
<comment type="caution">
    <text evidence="1">The sequence shown here is derived from an EMBL/GenBank/DDBJ whole genome shotgun (WGS) entry which is preliminary data.</text>
</comment>
<protein>
    <submittedName>
        <fullName evidence="1">Uncharacterized protein</fullName>
    </submittedName>
</protein>
<reference evidence="1 2" key="1">
    <citation type="journal article" date="2021" name="Front. Genet.">
        <title>Chromosome-Level Genome Assembly Reveals Significant Gene Expansion in the Toll and IMD Signaling Pathways of Dendrolimus kikuchii.</title>
        <authorList>
            <person name="Zhou J."/>
            <person name="Wu P."/>
            <person name="Xiong Z."/>
            <person name="Liu N."/>
            <person name="Zhao N."/>
            <person name="Ji M."/>
            <person name="Qiu Y."/>
            <person name="Yang B."/>
        </authorList>
    </citation>
    <scope>NUCLEOTIDE SEQUENCE [LARGE SCALE GENOMIC DNA]</scope>
    <source>
        <strain evidence="1">Ann1</strain>
    </source>
</reference>
<dbReference type="EMBL" id="CM034409">
    <property type="protein sequence ID" value="KAJ0171780.1"/>
    <property type="molecule type" value="Genomic_DNA"/>
</dbReference>
<dbReference type="Proteomes" id="UP000824533">
    <property type="component" value="Linkage Group LG23"/>
</dbReference>
<evidence type="ECO:0000313" key="1">
    <source>
        <dbReference type="EMBL" id="KAJ0171780.1"/>
    </source>
</evidence>
<accession>A0ACC1CJM3</accession>
<sequence>MKYSTYISSKVEVEVKGTDETLFYKYQLAEKPVEFPTTWRPVSKKTSISIDQLV</sequence>